<dbReference type="EMBL" id="KI913826">
    <property type="protein sequence ID" value="ETV63565.1"/>
    <property type="molecule type" value="Genomic_DNA"/>
</dbReference>
<accession>W4F7Y3</accession>
<name>W4F7Y3_APHAT</name>
<dbReference type="GeneID" id="20821504"/>
<protein>
    <submittedName>
        <fullName evidence="2">Uncharacterized protein</fullName>
    </submittedName>
</protein>
<gene>
    <name evidence="2" type="ORF">H257_19508</name>
</gene>
<sequence length="116" mass="13209">MATCNYLDDKDDLPAAVRTMRRQSQPPTWLSGFRKKLSNRTLSGSPVVPEVFLDESYCNNAVPEVENAAASASLAPDRKPKRKHDEEQEVDDDYHGNLNSVLFEQWFEGHCQILRD</sequence>
<feature type="region of interest" description="Disordered" evidence="1">
    <location>
        <begin position="68"/>
        <end position="93"/>
    </location>
</feature>
<evidence type="ECO:0000256" key="1">
    <source>
        <dbReference type="SAM" id="MobiDB-lite"/>
    </source>
</evidence>
<dbReference type="AlphaFoldDB" id="W4F7Y3"/>
<dbReference type="RefSeq" id="XP_009846951.1">
    <property type="nucleotide sequence ID" value="XM_009848649.1"/>
</dbReference>
<evidence type="ECO:0000313" key="2">
    <source>
        <dbReference type="EMBL" id="ETV63565.1"/>
    </source>
</evidence>
<dbReference type="VEuPathDB" id="FungiDB:H257_19508"/>
<proteinExistence type="predicted"/>
<feature type="non-terminal residue" evidence="2">
    <location>
        <position position="116"/>
    </location>
</feature>
<organism evidence="2">
    <name type="scientific">Aphanomyces astaci</name>
    <name type="common">Crayfish plague agent</name>
    <dbReference type="NCBI Taxonomy" id="112090"/>
    <lineage>
        <taxon>Eukaryota</taxon>
        <taxon>Sar</taxon>
        <taxon>Stramenopiles</taxon>
        <taxon>Oomycota</taxon>
        <taxon>Saprolegniomycetes</taxon>
        <taxon>Saprolegniales</taxon>
        <taxon>Verrucalvaceae</taxon>
        <taxon>Aphanomyces</taxon>
    </lineage>
</organism>
<reference evidence="2" key="1">
    <citation type="submission" date="2013-12" db="EMBL/GenBank/DDBJ databases">
        <title>The Genome Sequence of Aphanomyces astaci APO3.</title>
        <authorList>
            <consortium name="The Broad Institute Genomics Platform"/>
            <person name="Russ C."/>
            <person name="Tyler B."/>
            <person name="van West P."/>
            <person name="Dieguez-Uribeondo J."/>
            <person name="Young S.K."/>
            <person name="Zeng Q."/>
            <person name="Gargeya S."/>
            <person name="Fitzgerald M."/>
            <person name="Abouelleil A."/>
            <person name="Alvarado L."/>
            <person name="Chapman S.B."/>
            <person name="Gainer-Dewar J."/>
            <person name="Goldberg J."/>
            <person name="Griggs A."/>
            <person name="Gujja S."/>
            <person name="Hansen M."/>
            <person name="Howarth C."/>
            <person name="Imamovic A."/>
            <person name="Ireland A."/>
            <person name="Larimer J."/>
            <person name="McCowan C."/>
            <person name="Murphy C."/>
            <person name="Pearson M."/>
            <person name="Poon T.W."/>
            <person name="Priest M."/>
            <person name="Roberts A."/>
            <person name="Saif S."/>
            <person name="Shea T."/>
            <person name="Sykes S."/>
            <person name="Wortman J."/>
            <person name="Nusbaum C."/>
            <person name="Birren B."/>
        </authorList>
    </citation>
    <scope>NUCLEOTIDE SEQUENCE [LARGE SCALE GENOMIC DNA]</scope>
    <source>
        <strain evidence="2">APO3</strain>
    </source>
</reference>
<dbReference type="OrthoDB" id="128331at2759"/>